<organism evidence="3 4">
    <name type="scientific">Cyanidiococcus yangmingshanensis</name>
    <dbReference type="NCBI Taxonomy" id="2690220"/>
    <lineage>
        <taxon>Eukaryota</taxon>
        <taxon>Rhodophyta</taxon>
        <taxon>Bangiophyceae</taxon>
        <taxon>Cyanidiales</taxon>
        <taxon>Cyanidiaceae</taxon>
        <taxon>Cyanidiococcus</taxon>
    </lineage>
</organism>
<feature type="compositionally biased region" description="Basic and acidic residues" evidence="2">
    <location>
        <begin position="312"/>
        <end position="324"/>
    </location>
</feature>
<sequence>MTRETDATVSSPMSALPSRLSELSDGSRIRPAPVDVLILDRTVDLATLFIHDFHYGAMAMDLCEASVCACARFRVPLAEIDLVWDPAEPVASVEVDLDEDMDMIWRELRHRHIADTVDALSATFDAFLQSQPDAAAALRQRTMLAVHTGSGQRPEWYDIPRARASCPSLKNELDTFLAHFVLIEVLLTRFSDWALDRVAAMEQDLACCRTSRGRRFRHALARVLAIVENPNTLAIDKLRIALLYLVTQDIGTGELERLLESLRKVMVPTTFSTERLVDATSTDGSTSSGHVRADTVLQTAWNHLNVALGMEMRKSRAERRERRERSRSRSRSRTRRDSWSNLSAYGAGDDAGVEEASDDFELCRYNNRLAVILRQFAENVFQPECAYPLAADLQNGSSIKQISPVTPRSAARVAPAPSPLFPPTEASETGNGDGACSATTSGRTLVVYIAGGIMPSEARDVYRFAQRTGRSAVAGGSCILTPRQVLALLCHRGAAT</sequence>
<comment type="similarity">
    <text evidence="1">Belongs to the STXBP/unc-18/SEC1 family.</text>
</comment>
<dbReference type="Pfam" id="PF00995">
    <property type="entry name" value="Sec1"/>
    <property type="match status" value="1"/>
</dbReference>
<dbReference type="GO" id="GO:0016192">
    <property type="term" value="P:vesicle-mediated transport"/>
    <property type="evidence" value="ECO:0007669"/>
    <property type="project" value="InterPro"/>
</dbReference>
<protein>
    <submittedName>
        <fullName evidence="3">Syntaxin binding protein</fullName>
    </submittedName>
</protein>
<dbReference type="AlphaFoldDB" id="A0A7J7IE71"/>
<dbReference type="OrthoDB" id="2228at2759"/>
<gene>
    <name evidence="3" type="primary">STXBP3_1</name>
    <name evidence="3" type="ORF">F1559_000450</name>
</gene>
<dbReference type="EMBL" id="VWRR01000016">
    <property type="protein sequence ID" value="KAF6000979.1"/>
    <property type="molecule type" value="Genomic_DNA"/>
</dbReference>
<evidence type="ECO:0000256" key="1">
    <source>
        <dbReference type="ARBA" id="ARBA00009884"/>
    </source>
</evidence>
<dbReference type="InterPro" id="IPR001619">
    <property type="entry name" value="Sec1-like"/>
</dbReference>
<dbReference type="Gene3D" id="3.40.50.1910">
    <property type="match status" value="1"/>
</dbReference>
<dbReference type="Gene3D" id="3.90.830.10">
    <property type="entry name" value="Syntaxin Binding Protein 1, Chain A, domain 2"/>
    <property type="match status" value="1"/>
</dbReference>
<feature type="compositionally biased region" description="Basic residues" evidence="2">
    <location>
        <begin position="325"/>
        <end position="334"/>
    </location>
</feature>
<evidence type="ECO:0000313" key="4">
    <source>
        <dbReference type="Proteomes" id="UP000530660"/>
    </source>
</evidence>
<dbReference type="InterPro" id="IPR036045">
    <property type="entry name" value="Sec1-like_sf"/>
</dbReference>
<dbReference type="Proteomes" id="UP000530660">
    <property type="component" value="Unassembled WGS sequence"/>
</dbReference>
<dbReference type="InterPro" id="IPR027482">
    <property type="entry name" value="Sec1-like_dom2"/>
</dbReference>
<evidence type="ECO:0000256" key="2">
    <source>
        <dbReference type="SAM" id="MobiDB-lite"/>
    </source>
</evidence>
<name>A0A7J7IE71_9RHOD</name>
<dbReference type="Gene3D" id="1.25.40.60">
    <property type="match status" value="1"/>
</dbReference>
<accession>A0A7J7IE71</accession>
<proteinExistence type="inferred from homology"/>
<dbReference type="PIRSF" id="PIRSF005715">
    <property type="entry name" value="VPS45_Sec1"/>
    <property type="match status" value="1"/>
</dbReference>
<dbReference type="SUPFAM" id="SSF56815">
    <property type="entry name" value="Sec1/munc18-like (SM) proteins"/>
    <property type="match status" value="1"/>
</dbReference>
<keyword evidence="4" id="KW-1185">Reference proteome</keyword>
<dbReference type="PANTHER" id="PTHR11679">
    <property type="entry name" value="VESICLE PROTEIN SORTING-ASSOCIATED"/>
    <property type="match status" value="1"/>
</dbReference>
<reference evidence="3 4" key="1">
    <citation type="journal article" date="2020" name="J. Phycol.">
        <title>Comparative genome analysis reveals Cyanidiococcus gen. nov., a new extremophilic red algal genus sister to Cyanidioschyzon (Cyanidioschyzonaceae, Rhodophyta).</title>
        <authorList>
            <person name="Liu S.-L."/>
            <person name="Chiang Y.-R."/>
            <person name="Yoon H.S."/>
            <person name="Fu H.-Y."/>
        </authorList>
    </citation>
    <scope>NUCLEOTIDE SEQUENCE [LARGE SCALE GENOMIC DNA]</scope>
    <source>
        <strain evidence="3 4">THAL066</strain>
    </source>
</reference>
<comment type="caution">
    <text evidence="3">The sequence shown here is derived from an EMBL/GenBank/DDBJ whole genome shotgun (WGS) entry which is preliminary data.</text>
</comment>
<dbReference type="InterPro" id="IPR043127">
    <property type="entry name" value="Sec-1-like_dom3a"/>
</dbReference>
<feature type="region of interest" description="Disordered" evidence="2">
    <location>
        <begin position="411"/>
        <end position="437"/>
    </location>
</feature>
<evidence type="ECO:0000313" key="3">
    <source>
        <dbReference type="EMBL" id="KAF6000979.1"/>
    </source>
</evidence>
<feature type="region of interest" description="Disordered" evidence="2">
    <location>
        <begin position="312"/>
        <end position="351"/>
    </location>
</feature>